<organism evidence="1 2">
    <name type="scientific">Portunus trituberculatus</name>
    <name type="common">Swimming crab</name>
    <name type="synonym">Neptunus trituberculatus</name>
    <dbReference type="NCBI Taxonomy" id="210409"/>
    <lineage>
        <taxon>Eukaryota</taxon>
        <taxon>Metazoa</taxon>
        <taxon>Ecdysozoa</taxon>
        <taxon>Arthropoda</taxon>
        <taxon>Crustacea</taxon>
        <taxon>Multicrustacea</taxon>
        <taxon>Malacostraca</taxon>
        <taxon>Eumalacostraca</taxon>
        <taxon>Eucarida</taxon>
        <taxon>Decapoda</taxon>
        <taxon>Pleocyemata</taxon>
        <taxon>Brachyura</taxon>
        <taxon>Eubrachyura</taxon>
        <taxon>Portunoidea</taxon>
        <taxon>Portunidae</taxon>
        <taxon>Portuninae</taxon>
        <taxon>Portunus</taxon>
    </lineage>
</organism>
<evidence type="ECO:0000313" key="2">
    <source>
        <dbReference type="Proteomes" id="UP000324222"/>
    </source>
</evidence>
<gene>
    <name evidence="1" type="ORF">E2C01_089512</name>
</gene>
<sequence>MLCLHCTQEYIDFLHCTNMIPSHSLHTQAPDVTVYVRRPDYEAELVPKVTLGRPRPRLVPAFTWTPPPAHPSWAYGRIQQLSSYEQYLLYGAHLTVATVEVSVSLAGEIIGRKRC</sequence>
<keyword evidence="2" id="KW-1185">Reference proteome</keyword>
<proteinExistence type="predicted"/>
<dbReference type="Proteomes" id="UP000324222">
    <property type="component" value="Unassembled WGS sequence"/>
</dbReference>
<dbReference type="EMBL" id="VSRR010098140">
    <property type="protein sequence ID" value="MPC94348.1"/>
    <property type="molecule type" value="Genomic_DNA"/>
</dbReference>
<dbReference type="OrthoDB" id="413361at2759"/>
<comment type="caution">
    <text evidence="1">The sequence shown here is derived from an EMBL/GenBank/DDBJ whole genome shotgun (WGS) entry which is preliminary data.</text>
</comment>
<accession>A0A5B7JML3</accession>
<evidence type="ECO:0000313" key="1">
    <source>
        <dbReference type="EMBL" id="MPC94348.1"/>
    </source>
</evidence>
<name>A0A5B7JML3_PORTR</name>
<protein>
    <submittedName>
        <fullName evidence="1">Uncharacterized protein</fullName>
    </submittedName>
</protein>
<reference evidence="1 2" key="1">
    <citation type="submission" date="2019-05" db="EMBL/GenBank/DDBJ databases">
        <title>Another draft genome of Portunus trituberculatus and its Hox gene families provides insights of decapod evolution.</title>
        <authorList>
            <person name="Jeong J.-H."/>
            <person name="Song I."/>
            <person name="Kim S."/>
            <person name="Choi T."/>
            <person name="Kim D."/>
            <person name="Ryu S."/>
            <person name="Kim W."/>
        </authorList>
    </citation>
    <scope>NUCLEOTIDE SEQUENCE [LARGE SCALE GENOMIC DNA]</scope>
    <source>
        <tissue evidence="1">Muscle</tissue>
    </source>
</reference>
<dbReference type="AlphaFoldDB" id="A0A5B7JML3"/>